<reference evidence="2 3" key="1">
    <citation type="submission" date="2020-02" db="EMBL/GenBank/DDBJ databases">
        <title>Whole-genome analyses of novel actinobacteria.</title>
        <authorList>
            <person name="Sahin N."/>
            <person name="Tatar D."/>
        </authorList>
    </citation>
    <scope>NUCLEOTIDE SEQUENCE [LARGE SCALE GENOMIC DNA]</scope>
    <source>
        <strain evidence="2 3">SB3404</strain>
    </source>
</reference>
<protein>
    <submittedName>
        <fullName evidence="2">STAS domain-containing protein</fullName>
    </submittedName>
</protein>
<dbReference type="EMBL" id="JAAKZZ010000095">
    <property type="protein sequence ID" value="NGO69084.1"/>
    <property type="molecule type" value="Genomic_DNA"/>
</dbReference>
<evidence type="ECO:0000313" key="3">
    <source>
        <dbReference type="Proteomes" id="UP000477722"/>
    </source>
</evidence>
<dbReference type="Pfam" id="PF14417">
    <property type="entry name" value="MEDS"/>
    <property type="match status" value="1"/>
</dbReference>
<dbReference type="AlphaFoldDB" id="A0A6G4WX36"/>
<dbReference type="Proteomes" id="UP000477722">
    <property type="component" value="Unassembled WGS sequence"/>
</dbReference>
<dbReference type="InterPro" id="IPR002645">
    <property type="entry name" value="STAS_dom"/>
</dbReference>
<sequence>MATPSAECVVGRMRTGDHLLLGYDTDEEREAVLAAFLADGLACGHRGLVLTPVEAPPDVVLGFLQRQGVDAEAELAAGRLAVMVRASTEEGLSGLDGLVREEVRRAVADGFLGLRFCMEALHAHASSALKTLHDSEILLDPVFQTLPVLGICQYDRRVFDERDLAPFDLLHHGRAVVDHVWQDELLSITRTFEPPGLALAGEVDDSNVTAVARALRAENARAARRAQRTHRTRLDLRGLTFIDVCALRMLVFTALGLYASGGGLVLDGTASHVRRVMRVTGWDRVPGLDLERGQGA</sequence>
<keyword evidence="3" id="KW-1185">Reference proteome</keyword>
<dbReference type="PROSITE" id="PS50801">
    <property type="entry name" value="STAS"/>
    <property type="match status" value="1"/>
</dbReference>
<evidence type="ECO:0000313" key="2">
    <source>
        <dbReference type="EMBL" id="NGO69084.1"/>
    </source>
</evidence>
<gene>
    <name evidence="2" type="ORF">G5C65_12090</name>
</gene>
<dbReference type="SUPFAM" id="SSF52091">
    <property type="entry name" value="SpoIIaa-like"/>
    <property type="match status" value="1"/>
</dbReference>
<dbReference type="Pfam" id="PF13466">
    <property type="entry name" value="STAS_2"/>
    <property type="match status" value="1"/>
</dbReference>
<feature type="domain" description="STAS" evidence="1">
    <location>
        <begin position="197"/>
        <end position="296"/>
    </location>
</feature>
<proteinExistence type="predicted"/>
<name>A0A6G4WX36_9ACTN</name>
<dbReference type="CDD" id="cd07043">
    <property type="entry name" value="STAS_anti-anti-sigma_factors"/>
    <property type="match status" value="1"/>
</dbReference>
<organism evidence="2 3">
    <name type="scientific">Streptomyces boncukensis</name>
    <dbReference type="NCBI Taxonomy" id="2711219"/>
    <lineage>
        <taxon>Bacteria</taxon>
        <taxon>Bacillati</taxon>
        <taxon>Actinomycetota</taxon>
        <taxon>Actinomycetes</taxon>
        <taxon>Kitasatosporales</taxon>
        <taxon>Streptomycetaceae</taxon>
        <taxon>Streptomyces</taxon>
    </lineage>
</organism>
<dbReference type="Gene3D" id="3.30.750.24">
    <property type="entry name" value="STAS domain"/>
    <property type="match status" value="1"/>
</dbReference>
<comment type="caution">
    <text evidence="2">The sequence shown here is derived from an EMBL/GenBank/DDBJ whole genome shotgun (WGS) entry which is preliminary data.</text>
</comment>
<dbReference type="InterPro" id="IPR036513">
    <property type="entry name" value="STAS_dom_sf"/>
</dbReference>
<dbReference type="RefSeq" id="WP_165298779.1">
    <property type="nucleotide sequence ID" value="NZ_JAAKZZ010000095.1"/>
</dbReference>
<evidence type="ECO:0000259" key="1">
    <source>
        <dbReference type="PROSITE" id="PS50801"/>
    </source>
</evidence>
<dbReference type="InterPro" id="IPR058548">
    <property type="entry name" value="MlaB-like_STAS"/>
</dbReference>
<dbReference type="InterPro" id="IPR025847">
    <property type="entry name" value="MEDS_domain"/>
</dbReference>
<accession>A0A6G4WX36</accession>